<keyword evidence="3" id="KW-1185">Reference proteome</keyword>
<evidence type="ECO:0000313" key="2">
    <source>
        <dbReference type="EMBL" id="MBB4664933.1"/>
    </source>
</evidence>
<organism evidence="2 3">
    <name type="scientific">Conexibacter arvalis</name>
    <dbReference type="NCBI Taxonomy" id="912552"/>
    <lineage>
        <taxon>Bacteria</taxon>
        <taxon>Bacillati</taxon>
        <taxon>Actinomycetota</taxon>
        <taxon>Thermoleophilia</taxon>
        <taxon>Solirubrobacterales</taxon>
        <taxon>Conexibacteraceae</taxon>
        <taxon>Conexibacter</taxon>
    </lineage>
</organism>
<comment type="caution">
    <text evidence="2">The sequence shown here is derived from an EMBL/GenBank/DDBJ whole genome shotgun (WGS) entry which is preliminary data.</text>
</comment>
<reference evidence="2 3" key="1">
    <citation type="submission" date="2020-08" db="EMBL/GenBank/DDBJ databases">
        <title>Genomic Encyclopedia of Archaeal and Bacterial Type Strains, Phase II (KMG-II): from individual species to whole genera.</title>
        <authorList>
            <person name="Goeker M."/>
        </authorList>
    </citation>
    <scope>NUCLEOTIDE SEQUENCE [LARGE SCALE GENOMIC DNA]</scope>
    <source>
        <strain evidence="2 3">DSM 23288</strain>
    </source>
</reference>
<sequence>MLYQRPADDVAPALSTRRYFTVAHAPEPNGIMGFAELKQLFHEQHGGGPEASGSTPSAPSQLHGSAPRSRQ</sequence>
<protein>
    <submittedName>
        <fullName evidence="2">Uncharacterized protein</fullName>
    </submittedName>
</protein>
<accession>A0A840ILB8</accession>
<name>A0A840ILB8_9ACTN</name>
<dbReference type="AlphaFoldDB" id="A0A840ILB8"/>
<evidence type="ECO:0000313" key="3">
    <source>
        <dbReference type="Proteomes" id="UP000585272"/>
    </source>
</evidence>
<dbReference type="EMBL" id="JACHNU010000009">
    <property type="protein sequence ID" value="MBB4664933.1"/>
    <property type="molecule type" value="Genomic_DNA"/>
</dbReference>
<evidence type="ECO:0000256" key="1">
    <source>
        <dbReference type="SAM" id="MobiDB-lite"/>
    </source>
</evidence>
<feature type="compositionally biased region" description="Polar residues" evidence="1">
    <location>
        <begin position="52"/>
        <end position="63"/>
    </location>
</feature>
<dbReference type="Proteomes" id="UP000585272">
    <property type="component" value="Unassembled WGS sequence"/>
</dbReference>
<proteinExistence type="predicted"/>
<gene>
    <name evidence="2" type="ORF">BDZ31_004551</name>
</gene>
<feature type="region of interest" description="Disordered" evidence="1">
    <location>
        <begin position="40"/>
        <end position="71"/>
    </location>
</feature>